<proteinExistence type="predicted"/>
<evidence type="ECO:0000256" key="4">
    <source>
        <dbReference type="SAM" id="MobiDB-lite"/>
    </source>
</evidence>
<keyword evidence="1" id="KW-0677">Repeat</keyword>
<evidence type="ECO:0000313" key="6">
    <source>
        <dbReference type="Proteomes" id="UP000000311"/>
    </source>
</evidence>
<organism evidence="6">
    <name type="scientific">Camponotus floridanus</name>
    <name type="common">Florida carpenter ant</name>
    <dbReference type="NCBI Taxonomy" id="104421"/>
    <lineage>
        <taxon>Eukaryota</taxon>
        <taxon>Metazoa</taxon>
        <taxon>Ecdysozoa</taxon>
        <taxon>Arthropoda</taxon>
        <taxon>Hexapoda</taxon>
        <taxon>Insecta</taxon>
        <taxon>Pterygota</taxon>
        <taxon>Neoptera</taxon>
        <taxon>Endopterygota</taxon>
        <taxon>Hymenoptera</taxon>
        <taxon>Apocrita</taxon>
        <taxon>Aculeata</taxon>
        <taxon>Formicoidea</taxon>
        <taxon>Formicidae</taxon>
        <taxon>Formicinae</taxon>
        <taxon>Camponotus</taxon>
    </lineage>
</organism>
<dbReference type="Proteomes" id="UP000000311">
    <property type="component" value="Unassembled WGS sequence"/>
</dbReference>
<dbReference type="OMA" id="DPNQRDC"/>
<dbReference type="PROSITE" id="PS50088">
    <property type="entry name" value="ANK_REPEAT"/>
    <property type="match status" value="2"/>
</dbReference>
<dbReference type="KEGG" id="cfo:105254202"/>
<gene>
    <name evidence="5" type="ORF">EAG_05719</name>
</gene>
<dbReference type="SMART" id="SM00248">
    <property type="entry name" value="ANK"/>
    <property type="match status" value="2"/>
</dbReference>
<dbReference type="InterPro" id="IPR036770">
    <property type="entry name" value="Ankyrin_rpt-contain_sf"/>
</dbReference>
<evidence type="ECO:0000313" key="5">
    <source>
        <dbReference type="EMBL" id="EFN65170.1"/>
    </source>
</evidence>
<feature type="repeat" description="ANK" evidence="3">
    <location>
        <begin position="195"/>
        <end position="227"/>
    </location>
</feature>
<evidence type="ECO:0000256" key="1">
    <source>
        <dbReference type="ARBA" id="ARBA00022737"/>
    </source>
</evidence>
<feature type="region of interest" description="Disordered" evidence="4">
    <location>
        <begin position="1"/>
        <end position="36"/>
    </location>
</feature>
<name>E2AN12_CAMFO</name>
<feature type="compositionally biased region" description="Polar residues" evidence="4">
    <location>
        <begin position="1"/>
        <end position="19"/>
    </location>
</feature>
<feature type="compositionally biased region" description="Low complexity" evidence="4">
    <location>
        <begin position="20"/>
        <end position="31"/>
    </location>
</feature>
<sequence>MTSVDSGVETGNDSNDSSGVQHENQQQHVQVTSSSIKPFNNEELRIQIDKPIPRLCLDSKGYSDLLRTNTNENSVLLQCIANCWRSDALTDFNQQRTRMLQDSARKSLISKMKSKQELITPRTFGPYGSKIVDYNSYCTKIKSRISRCRRSFNSLKDWQIYHIGLRMRLAATVNNTMLMSSLLQSGVSPNCSDSDGRTPLHHAACRGYTEMVQLLLENGADPNQRDCIGNTPLHLAAVTSKISVVTLLLTAGTNVLALDKYGYNPLQLAKAKLRMLYRNYKNNDMDKVKQEMHEIINMLLAYLLKQKNMQEQVETLSNFCSRLSLSNTSDQVQDDVKDLLANIDSLNITD</sequence>
<reference evidence="5 6" key="1">
    <citation type="journal article" date="2010" name="Science">
        <title>Genomic comparison of the ants Camponotus floridanus and Harpegnathos saltator.</title>
        <authorList>
            <person name="Bonasio R."/>
            <person name="Zhang G."/>
            <person name="Ye C."/>
            <person name="Mutti N.S."/>
            <person name="Fang X."/>
            <person name="Qin N."/>
            <person name="Donahue G."/>
            <person name="Yang P."/>
            <person name="Li Q."/>
            <person name="Li C."/>
            <person name="Zhang P."/>
            <person name="Huang Z."/>
            <person name="Berger S.L."/>
            <person name="Reinberg D."/>
            <person name="Wang J."/>
            <person name="Liebig J."/>
        </authorList>
    </citation>
    <scope>NUCLEOTIDE SEQUENCE [LARGE SCALE GENOMIC DNA]</scope>
    <source>
        <strain evidence="6">C129</strain>
    </source>
</reference>
<evidence type="ECO:0000256" key="3">
    <source>
        <dbReference type="PROSITE-ProRule" id="PRU00023"/>
    </source>
</evidence>
<keyword evidence="6" id="KW-1185">Reference proteome</keyword>
<dbReference type="AlphaFoldDB" id="E2AN12"/>
<accession>E2AN12</accession>
<dbReference type="Pfam" id="PF12796">
    <property type="entry name" value="Ank_2"/>
    <property type="match status" value="1"/>
</dbReference>
<dbReference type="InterPro" id="IPR002110">
    <property type="entry name" value="Ankyrin_rpt"/>
</dbReference>
<dbReference type="FunCoup" id="E2AN12">
    <property type="interactions" value="1"/>
</dbReference>
<dbReference type="PROSITE" id="PS50297">
    <property type="entry name" value="ANK_REP_REGION"/>
    <property type="match status" value="2"/>
</dbReference>
<keyword evidence="2 3" id="KW-0040">ANK repeat</keyword>
<dbReference type="Gene3D" id="1.25.40.20">
    <property type="entry name" value="Ankyrin repeat-containing domain"/>
    <property type="match status" value="2"/>
</dbReference>
<dbReference type="PANTHER" id="PTHR24171">
    <property type="entry name" value="ANKYRIN REPEAT DOMAIN-CONTAINING PROTEIN 39-RELATED"/>
    <property type="match status" value="1"/>
</dbReference>
<protein>
    <submittedName>
        <fullName evidence="5">Ankyrin repeat domain-containing protein 54</fullName>
    </submittedName>
</protein>
<dbReference type="PRINTS" id="PR01415">
    <property type="entry name" value="ANKYRIN"/>
</dbReference>
<dbReference type="OrthoDB" id="496981at2759"/>
<dbReference type="InParanoid" id="E2AN12"/>
<dbReference type="SUPFAM" id="SSF48403">
    <property type="entry name" value="Ankyrin repeat"/>
    <property type="match status" value="1"/>
</dbReference>
<dbReference type="EMBL" id="GL441034">
    <property type="protein sequence ID" value="EFN65170.1"/>
    <property type="molecule type" value="Genomic_DNA"/>
</dbReference>
<evidence type="ECO:0000256" key="2">
    <source>
        <dbReference type="ARBA" id="ARBA00023043"/>
    </source>
</evidence>
<dbReference type="STRING" id="104421.E2AN12"/>
<feature type="repeat" description="ANK" evidence="3">
    <location>
        <begin position="228"/>
        <end position="260"/>
    </location>
</feature>